<dbReference type="EMBL" id="CP068073">
    <property type="protein sequence ID" value="QQS82393.1"/>
    <property type="molecule type" value="Genomic_DNA"/>
</dbReference>
<dbReference type="PROSITE" id="PS50893">
    <property type="entry name" value="ABC_TRANSPORTER_2"/>
    <property type="match status" value="2"/>
</dbReference>
<dbReference type="AlphaFoldDB" id="A0A143PB97"/>
<dbReference type="SMART" id="SM00382">
    <property type="entry name" value="AAA"/>
    <property type="match status" value="2"/>
</dbReference>
<name>A0A143PB97_9STAP</name>
<dbReference type="GO" id="GO:0016887">
    <property type="term" value="F:ATP hydrolysis activity"/>
    <property type="evidence" value="ECO:0007669"/>
    <property type="project" value="InterPro"/>
</dbReference>
<evidence type="ECO:0000256" key="10">
    <source>
        <dbReference type="ARBA" id="ARBA00025157"/>
    </source>
</evidence>
<evidence type="ECO:0000313" key="14">
    <source>
        <dbReference type="Proteomes" id="UP000293854"/>
    </source>
</evidence>
<evidence type="ECO:0000313" key="13">
    <source>
        <dbReference type="EMBL" id="RZI03916.1"/>
    </source>
</evidence>
<dbReference type="GO" id="GO:0042626">
    <property type="term" value="F:ATPase-coupled transmembrane transporter activity"/>
    <property type="evidence" value="ECO:0007669"/>
    <property type="project" value="TreeGrafter"/>
</dbReference>
<keyword evidence="8" id="KW-1278">Translocase</keyword>
<accession>A0A143PB97</accession>
<evidence type="ECO:0000256" key="7">
    <source>
        <dbReference type="ARBA" id="ARBA00022840"/>
    </source>
</evidence>
<dbReference type="Pfam" id="PF00005">
    <property type="entry name" value="ABC_tran"/>
    <property type="match status" value="2"/>
</dbReference>
<keyword evidence="3" id="KW-0813">Transport</keyword>
<evidence type="ECO:0000256" key="9">
    <source>
        <dbReference type="ARBA" id="ARBA00023136"/>
    </source>
</evidence>
<dbReference type="InterPro" id="IPR027417">
    <property type="entry name" value="P-loop_NTPase"/>
</dbReference>
<dbReference type="GO" id="GO:0005524">
    <property type="term" value="F:ATP binding"/>
    <property type="evidence" value="ECO:0007669"/>
    <property type="project" value="UniProtKB-KW"/>
</dbReference>
<dbReference type="PANTHER" id="PTHR43553:SF23">
    <property type="entry name" value="ABC TRANSPORTER ATP-BINDING COMPONENT"/>
    <property type="match status" value="1"/>
</dbReference>
<keyword evidence="9" id="KW-0472">Membrane</keyword>
<dbReference type="RefSeq" id="WP_047132287.1">
    <property type="nucleotide sequence ID" value="NZ_CP015114.1"/>
</dbReference>
<keyword evidence="15" id="KW-1185">Reference proteome</keyword>
<dbReference type="Proteomes" id="UP000293854">
    <property type="component" value="Unassembled WGS sequence"/>
</dbReference>
<dbReference type="Proteomes" id="UP000595942">
    <property type="component" value="Chromosome"/>
</dbReference>
<evidence type="ECO:0000259" key="11">
    <source>
        <dbReference type="PROSITE" id="PS50893"/>
    </source>
</evidence>
<keyword evidence="7 13" id="KW-0067">ATP-binding</keyword>
<feature type="domain" description="ABC transporter" evidence="11">
    <location>
        <begin position="262"/>
        <end position="488"/>
    </location>
</feature>
<organism evidence="13 14">
    <name type="scientific">Staphylococcus condimenti</name>
    <dbReference type="NCBI Taxonomy" id="70255"/>
    <lineage>
        <taxon>Bacteria</taxon>
        <taxon>Bacillati</taxon>
        <taxon>Bacillota</taxon>
        <taxon>Bacilli</taxon>
        <taxon>Bacillales</taxon>
        <taxon>Staphylococcaceae</taxon>
        <taxon>Staphylococcus</taxon>
    </lineage>
</organism>
<gene>
    <name evidence="13" type="ORF">EIG99_02250</name>
    <name evidence="12" type="ORF">I6J05_10860</name>
</gene>
<dbReference type="CDD" id="cd03225">
    <property type="entry name" value="ABC_cobalt_CbiO_domain1"/>
    <property type="match status" value="1"/>
</dbReference>
<dbReference type="InterPro" id="IPR003593">
    <property type="entry name" value="AAA+_ATPase"/>
</dbReference>
<dbReference type="EMBL" id="RQTE01000044">
    <property type="protein sequence ID" value="RZI03916.1"/>
    <property type="molecule type" value="Genomic_DNA"/>
</dbReference>
<dbReference type="InterPro" id="IPR015856">
    <property type="entry name" value="ABC_transpr_CbiO/EcfA_su"/>
</dbReference>
<dbReference type="KEGG" id="scv:A4G25_07665"/>
<dbReference type="OrthoDB" id="501320at2"/>
<dbReference type="SUPFAM" id="SSF52540">
    <property type="entry name" value="P-loop containing nucleoside triphosphate hydrolases"/>
    <property type="match status" value="2"/>
</dbReference>
<keyword evidence="6" id="KW-0547">Nucleotide-binding</keyword>
<evidence type="ECO:0000256" key="2">
    <source>
        <dbReference type="ARBA" id="ARBA00005417"/>
    </source>
</evidence>
<evidence type="ECO:0000256" key="8">
    <source>
        <dbReference type="ARBA" id="ARBA00022967"/>
    </source>
</evidence>
<keyword evidence="5" id="KW-0677">Repeat</keyword>
<reference evidence="13 14" key="1">
    <citation type="submission" date="2018-11" db="EMBL/GenBank/DDBJ databases">
        <title>Genomic profiling of Staphylococcus species from a Poultry farm system in KwaZulu-Natal, South Africa.</title>
        <authorList>
            <person name="Amoako D.G."/>
            <person name="Somboro A.M."/>
            <person name="Abia A.L.K."/>
            <person name="Bester L.A."/>
            <person name="Essack S.Y."/>
        </authorList>
    </citation>
    <scope>NUCLEOTIDE SEQUENCE [LARGE SCALE GENOMIC DNA]</scope>
    <source>
        <strain evidence="13 14">SA11</strain>
    </source>
</reference>
<evidence type="ECO:0000256" key="6">
    <source>
        <dbReference type="ARBA" id="ARBA00022741"/>
    </source>
</evidence>
<sequence>MIRFENVTFKYNTADKAALTDFNIHINPGTVVCLTGLSGCGKSTVLRLINGLIPHFFPGNISGNIYIDKQNSNRYTFEDSARKIGSVFQNPRTQFFCTNVVNELAFELENNQVNPEVIQSRIDAVVERYQLKHLIYRDVFHLSGGEQQIIACACMEIAGHEIIIMDEPSSNLDFKAIEKLSAMIENWKQQGKTIVIAEHRLHYLIDIADKFVLMREGQVFKEWDNQSFKQLNQEKIREYGLRAPHLSKIQIPYKKQVAKDVIYLYEWHYRYQKKTDLALNINTFAMNKGAITAIIGNNGAGKSTFAKCMIGALKLNSEAVFFHRSAKKSQKQWKHCFYQVFQNVQAQLFGETVEEELRFSNSVMNEEDLIKTLKSIDLEKHRNKHPLALSNGEMQRLAIASAIESRRPILIFDEPSSGLDGKRMLAFAEELKKIKKQGYTILVISHDYELIMNCADDIVEFDQGRIKHHYTLDRERVFLLRKFFNINTN</sequence>
<comment type="function">
    <text evidence="10">Probably part of an ABC transporter complex. Responsible for energy coupling to the transport system.</text>
</comment>
<dbReference type="InterPro" id="IPR050095">
    <property type="entry name" value="ECF_ABC_transporter_ATP-bd"/>
</dbReference>
<reference evidence="12 15" key="2">
    <citation type="submission" date="2021-01" db="EMBL/GenBank/DDBJ databases">
        <title>FDA dAtabase for Regulatory Grade micrObial Sequences (FDA-ARGOS): Supporting development and validation of Infectious Disease Dx tests.</title>
        <authorList>
            <person name="Sproer C."/>
            <person name="Gronow S."/>
            <person name="Severitt S."/>
            <person name="Schroder I."/>
            <person name="Tallon L."/>
            <person name="Sadzewicz L."/>
            <person name="Zhao X."/>
            <person name="Boylan J."/>
            <person name="Ott S."/>
            <person name="Bowen H."/>
            <person name="Vavikolanu K."/>
            <person name="Mehta A."/>
            <person name="Aluvathingal J."/>
            <person name="Nadendla S."/>
            <person name="Lowell S."/>
            <person name="Myers T."/>
            <person name="Yan Y."/>
            <person name="Sichtig H."/>
        </authorList>
    </citation>
    <scope>NUCLEOTIDE SEQUENCE [LARGE SCALE GENOMIC DNA]</scope>
    <source>
        <strain evidence="12 15">FDAARGOS_1148</strain>
    </source>
</reference>
<proteinExistence type="inferred from homology"/>
<dbReference type="GeneID" id="93727740"/>
<evidence type="ECO:0000256" key="1">
    <source>
        <dbReference type="ARBA" id="ARBA00004202"/>
    </source>
</evidence>
<dbReference type="InterPro" id="IPR003439">
    <property type="entry name" value="ABC_transporter-like_ATP-bd"/>
</dbReference>
<comment type="subcellular location">
    <subcellularLocation>
        <location evidence="1">Cell membrane</location>
        <topology evidence="1">Peripheral membrane protein</topology>
    </subcellularLocation>
</comment>
<protein>
    <submittedName>
        <fullName evidence="13">ABC transporter ATP-binding protein</fullName>
    </submittedName>
    <submittedName>
        <fullName evidence="12">ATP-binding cassette domain-containing protein</fullName>
    </submittedName>
</protein>
<feature type="domain" description="ABC transporter" evidence="11">
    <location>
        <begin position="2"/>
        <end position="241"/>
    </location>
</feature>
<dbReference type="PANTHER" id="PTHR43553">
    <property type="entry name" value="HEAVY METAL TRANSPORTER"/>
    <property type="match status" value="1"/>
</dbReference>
<dbReference type="Gene3D" id="3.40.50.300">
    <property type="entry name" value="P-loop containing nucleotide triphosphate hydrolases"/>
    <property type="match status" value="2"/>
</dbReference>
<evidence type="ECO:0000313" key="15">
    <source>
        <dbReference type="Proteomes" id="UP000595942"/>
    </source>
</evidence>
<keyword evidence="4" id="KW-1003">Cell membrane</keyword>
<dbReference type="GO" id="GO:0043190">
    <property type="term" value="C:ATP-binding cassette (ABC) transporter complex"/>
    <property type="evidence" value="ECO:0007669"/>
    <property type="project" value="TreeGrafter"/>
</dbReference>
<evidence type="ECO:0000313" key="12">
    <source>
        <dbReference type="EMBL" id="QQS82393.1"/>
    </source>
</evidence>
<evidence type="ECO:0000256" key="3">
    <source>
        <dbReference type="ARBA" id="ARBA00022448"/>
    </source>
</evidence>
<evidence type="ECO:0000256" key="4">
    <source>
        <dbReference type="ARBA" id="ARBA00022475"/>
    </source>
</evidence>
<comment type="similarity">
    <text evidence="2">Belongs to the ABC transporter superfamily.</text>
</comment>
<evidence type="ECO:0000256" key="5">
    <source>
        <dbReference type="ARBA" id="ARBA00022737"/>
    </source>
</evidence>